<dbReference type="OrthoDB" id="18984at10239"/>
<keyword evidence="2" id="KW-1185">Reference proteome</keyword>
<dbReference type="Proteomes" id="UP000030730">
    <property type="component" value="Genome"/>
</dbReference>
<dbReference type="KEGG" id="vg:26647063"/>
<dbReference type="EMBL" id="LN681536">
    <property type="protein sequence ID" value="CEK40362.1"/>
    <property type="molecule type" value="Genomic_DNA"/>
</dbReference>
<protein>
    <submittedName>
        <fullName evidence="1">Uncharacterized protein</fullName>
    </submittedName>
</protein>
<dbReference type="RefSeq" id="YP_009214161.1">
    <property type="nucleotide sequence ID" value="NC_028958.1"/>
</dbReference>
<dbReference type="GeneID" id="26647063"/>
<gene>
    <name evidence="1" type="ORF">PHICD146_20033</name>
</gene>
<proteinExistence type="predicted"/>
<sequence>MFELDIKVKNKYIVSVSYEFSELLIRAFNDYDNFIKDIKNKDKFIPIGINLGYRELLEENSAYHEYNFYYDEEVDKYFFELQYQEQDLREELSKQLLLELIKINLPAGAELIVVD</sequence>
<evidence type="ECO:0000313" key="1">
    <source>
        <dbReference type="EMBL" id="CEK40362.1"/>
    </source>
</evidence>
<organism evidence="1 2">
    <name type="scientific">Clostridium phage phiCD146</name>
    <dbReference type="NCBI Taxonomy" id="1582151"/>
    <lineage>
        <taxon>Viruses</taxon>
        <taxon>Duplodnaviria</taxon>
        <taxon>Heunggongvirae</taxon>
        <taxon>Uroviricota</taxon>
        <taxon>Caudoviricetes</taxon>
        <taxon>Leicestervirus</taxon>
        <taxon>Leicestervirus CD146</taxon>
    </lineage>
</organism>
<reference evidence="1 2" key="1">
    <citation type="submission" date="2014-12" db="EMBL/GenBank/DDBJ databases">
        <title>Whole Genome Sequence and Molecular Characterization of Siphoviridae / Myoviridae Phage Infecting Clostridium difficile.</title>
        <authorList>
            <person name="Monot M."/>
        </authorList>
    </citation>
    <scope>NUCLEOTIDE SEQUENCE [LARGE SCALE GENOMIC DNA]</scope>
</reference>
<name>A0A0A8WEB3_9CAUD</name>
<evidence type="ECO:0000313" key="2">
    <source>
        <dbReference type="Proteomes" id="UP000030730"/>
    </source>
</evidence>
<accession>A0A0A8WEB3</accession>